<dbReference type="PANTHER" id="PTHR21356:SF1">
    <property type="entry name" value="ARMADILLO REPEAT-CONTAINING PROTEIN 2"/>
    <property type="match status" value="1"/>
</dbReference>
<dbReference type="AlphaFoldDB" id="A0A815HXN5"/>
<dbReference type="InterPro" id="IPR000225">
    <property type="entry name" value="Armadillo"/>
</dbReference>
<protein>
    <recommendedName>
        <fullName evidence="4">Armadillo repeat-containing protein 2</fullName>
    </recommendedName>
</protein>
<organism evidence="2 3">
    <name type="scientific">Adineta steineri</name>
    <dbReference type="NCBI Taxonomy" id="433720"/>
    <lineage>
        <taxon>Eukaryota</taxon>
        <taxon>Metazoa</taxon>
        <taxon>Spiralia</taxon>
        <taxon>Gnathifera</taxon>
        <taxon>Rotifera</taxon>
        <taxon>Eurotatoria</taxon>
        <taxon>Bdelloidea</taxon>
        <taxon>Adinetida</taxon>
        <taxon>Adinetidae</taxon>
        <taxon>Adineta</taxon>
    </lineage>
</organism>
<name>A0A815HXN5_9BILA</name>
<feature type="region of interest" description="Disordered" evidence="1">
    <location>
        <begin position="1"/>
        <end position="35"/>
    </location>
</feature>
<dbReference type="SMART" id="SM00185">
    <property type="entry name" value="ARM"/>
    <property type="match status" value="5"/>
</dbReference>
<feature type="compositionally biased region" description="Low complexity" evidence="1">
    <location>
        <begin position="1"/>
        <end position="11"/>
    </location>
</feature>
<dbReference type="GO" id="GO:0044782">
    <property type="term" value="P:cilium organization"/>
    <property type="evidence" value="ECO:0007669"/>
    <property type="project" value="TreeGrafter"/>
</dbReference>
<dbReference type="SUPFAM" id="SSF48371">
    <property type="entry name" value="ARM repeat"/>
    <property type="match status" value="2"/>
</dbReference>
<gene>
    <name evidence="2" type="ORF">IZO911_LOCUS37136</name>
</gene>
<dbReference type="Gene3D" id="1.25.10.10">
    <property type="entry name" value="Leucine-rich Repeat Variant"/>
    <property type="match status" value="3"/>
</dbReference>
<feature type="compositionally biased region" description="Polar residues" evidence="1">
    <location>
        <begin position="19"/>
        <end position="28"/>
    </location>
</feature>
<comment type="caution">
    <text evidence="2">The sequence shown here is derived from an EMBL/GenBank/DDBJ whole genome shotgun (WGS) entry which is preliminary data.</text>
</comment>
<evidence type="ECO:0000256" key="1">
    <source>
        <dbReference type="SAM" id="MobiDB-lite"/>
    </source>
</evidence>
<dbReference type="PANTHER" id="PTHR21356">
    <property type="entry name" value="ARMADILLO REPEAT CONTAINING 2"/>
    <property type="match status" value="1"/>
</dbReference>
<proteinExistence type="predicted"/>
<evidence type="ECO:0008006" key="4">
    <source>
        <dbReference type="Google" id="ProtNLM"/>
    </source>
</evidence>
<feature type="region of interest" description="Disordered" evidence="1">
    <location>
        <begin position="55"/>
        <end position="76"/>
    </location>
</feature>
<accession>A0A815HXN5</accession>
<sequence>MSNSPSGSTHSSGRDNPSGYLTSTNTNRRNSRESPMAFYEVPQSIANIPTKIISDAKQSLRDMPTTRPYTPRNDSRYTTLSKLNHEPNFFSASSIDYDSDSRPSSSRPIETKRRNSKGISDIAAPVAIPPPRLSKLNHQTSQEQTRSSDSTVSNQTRSGDTTVSSQTKPPLPANHQRSSTISSASSNTSSTTSKSSHRNSITTTKDESSDENLIWKNEISPLIEKLITAYKTNDYQQFDQISNVLYNALLKHNLFGKKNNKKRGEFLKTLFGFIESDNSLVKFHVARLSLAFQVSSTNNLRNIIRVIEKLSSNKDNDHFFLQTNIIDLLFETMSRIDDIQQNLESIAYFCTTLKNLTVNNELICLISEKKPFELLKIILKNLRQLKDQAEHRDRLRDCLVPLTDALRNLAENDLNRSEFLNDELIDHLTFILKYFTDKSHGDLMTNVARIFSKLTQHTDCCLKLVQCSSCYRSFLKILVKHESNQALVVRVCFILGNMMAKSEDARLTFMKDSHALKTLTKLLHSYIQLDSLVLKPENLDNDDSTSHDVDIVDDSNLNQFRSIENVINKVIRVLSNLAISQENGLIIIRSDDCIDLLFKILKAPNQHSEELLVHVLMALNNLSYYDDPQSYIIRNAETLAQLLVKYIRNEEKMDCVVEAFRVLGNLSRAKRIRDILMKCKVDRLAIHHCRSENIELLYAVIGVLINLTVDEDKRECLKNSDGIDSLITIYEYSIQTDWQLASLACKALWNYCDNNYEKTDNQSLWFTKEQLNILFTLFDESLLLVKYIRNEEKMDCVVEAFRVLGNLSRAKRIRDILMKCKVDRLAIHHCRSENIELLYAVIGVLINLTVDEDKRECLKNSDGIDSLIAIYEYSIQTDWQLASLACKAVWNYCDNNYEKTDNQSLWFTKEQLNILFTLFDESLHESNLESTDDKELDELNKQLWNEEYYPVASRLYQRLVDENKYFQSNEKTNNHA</sequence>
<evidence type="ECO:0000313" key="2">
    <source>
        <dbReference type="EMBL" id="CAF1357728.1"/>
    </source>
</evidence>
<dbReference type="InterPro" id="IPR011989">
    <property type="entry name" value="ARM-like"/>
</dbReference>
<evidence type="ECO:0000313" key="3">
    <source>
        <dbReference type="Proteomes" id="UP000663860"/>
    </source>
</evidence>
<feature type="region of interest" description="Disordered" evidence="1">
    <location>
        <begin position="90"/>
        <end position="210"/>
    </location>
</feature>
<dbReference type="Proteomes" id="UP000663860">
    <property type="component" value="Unassembled WGS sequence"/>
</dbReference>
<feature type="compositionally biased region" description="Low complexity" evidence="1">
    <location>
        <begin position="178"/>
        <end position="194"/>
    </location>
</feature>
<reference evidence="2" key="1">
    <citation type="submission" date="2021-02" db="EMBL/GenBank/DDBJ databases">
        <authorList>
            <person name="Nowell W R."/>
        </authorList>
    </citation>
    <scope>NUCLEOTIDE SEQUENCE</scope>
</reference>
<dbReference type="InterPro" id="IPR016024">
    <property type="entry name" value="ARM-type_fold"/>
</dbReference>
<dbReference type="EMBL" id="CAJNOE010000914">
    <property type="protein sequence ID" value="CAF1357728.1"/>
    <property type="molecule type" value="Genomic_DNA"/>
</dbReference>
<dbReference type="InterPro" id="IPR038905">
    <property type="entry name" value="ARMC2"/>
</dbReference>
<feature type="compositionally biased region" description="Polar residues" evidence="1">
    <location>
        <begin position="136"/>
        <end position="168"/>
    </location>
</feature>